<dbReference type="PANTHER" id="PTHR37049:SF5">
    <property type="entry name" value="TAIL SPECIFIC PROTEASE DOMAIN-CONTAINING PROTEIN"/>
    <property type="match status" value="1"/>
</dbReference>
<keyword evidence="3" id="KW-1185">Reference proteome</keyword>
<comment type="caution">
    <text evidence="2">The sequence shown here is derived from an EMBL/GenBank/DDBJ whole genome shotgun (WGS) entry which is preliminary data.</text>
</comment>
<evidence type="ECO:0008006" key="4">
    <source>
        <dbReference type="Google" id="ProtNLM"/>
    </source>
</evidence>
<dbReference type="OrthoDB" id="3583703at2759"/>
<accession>A0A3D8RD40</accession>
<dbReference type="Gene3D" id="2.90.10.30">
    <property type="match status" value="1"/>
</dbReference>
<dbReference type="InterPro" id="IPR036426">
    <property type="entry name" value="Bulb-type_lectin_dom_sf"/>
</dbReference>
<organism evidence="2 3">
    <name type="scientific">Coleophoma crateriformis</name>
    <dbReference type="NCBI Taxonomy" id="565419"/>
    <lineage>
        <taxon>Eukaryota</taxon>
        <taxon>Fungi</taxon>
        <taxon>Dikarya</taxon>
        <taxon>Ascomycota</taxon>
        <taxon>Pezizomycotina</taxon>
        <taxon>Leotiomycetes</taxon>
        <taxon>Helotiales</taxon>
        <taxon>Dermateaceae</taxon>
        <taxon>Coleophoma</taxon>
    </lineage>
</organism>
<evidence type="ECO:0000256" key="1">
    <source>
        <dbReference type="SAM" id="Phobius"/>
    </source>
</evidence>
<dbReference type="EMBL" id="PDLN01000011">
    <property type="protein sequence ID" value="RDW71866.1"/>
    <property type="molecule type" value="Genomic_DNA"/>
</dbReference>
<proteinExistence type="predicted"/>
<feature type="transmembrane region" description="Helical" evidence="1">
    <location>
        <begin position="20"/>
        <end position="40"/>
    </location>
</feature>
<evidence type="ECO:0000313" key="3">
    <source>
        <dbReference type="Proteomes" id="UP000256328"/>
    </source>
</evidence>
<reference evidence="2 3" key="1">
    <citation type="journal article" date="2018" name="IMA Fungus">
        <title>IMA Genome-F 9: Draft genome sequence of Annulohypoxylon stygium, Aspergillus mulundensis, Berkeleyomyces basicola (syn. Thielaviopsis basicola), Ceratocystis smalleyi, two Cercospora beticola strains, Coleophoma cylindrospora, Fusarium fracticaudum, Phialophora cf. hyalina, and Morchella septimelata.</title>
        <authorList>
            <person name="Wingfield B.D."/>
            <person name="Bills G.F."/>
            <person name="Dong Y."/>
            <person name="Huang W."/>
            <person name="Nel W.J."/>
            <person name="Swalarsk-Parry B.S."/>
            <person name="Vaghefi N."/>
            <person name="Wilken P.M."/>
            <person name="An Z."/>
            <person name="de Beer Z.W."/>
            <person name="De Vos L."/>
            <person name="Chen L."/>
            <person name="Duong T.A."/>
            <person name="Gao Y."/>
            <person name="Hammerbacher A."/>
            <person name="Kikkert J.R."/>
            <person name="Li Y."/>
            <person name="Li H."/>
            <person name="Li K."/>
            <person name="Li Q."/>
            <person name="Liu X."/>
            <person name="Ma X."/>
            <person name="Naidoo K."/>
            <person name="Pethybridge S.J."/>
            <person name="Sun J."/>
            <person name="Steenkamp E.T."/>
            <person name="van der Nest M.A."/>
            <person name="van Wyk S."/>
            <person name="Wingfield M.J."/>
            <person name="Xiong C."/>
            <person name="Yue Q."/>
            <person name="Zhang X."/>
        </authorList>
    </citation>
    <scope>NUCLEOTIDE SEQUENCE [LARGE SCALE GENOMIC DNA]</scope>
    <source>
        <strain evidence="2 3">BP5796</strain>
    </source>
</reference>
<keyword evidence="1" id="KW-1133">Transmembrane helix</keyword>
<evidence type="ECO:0000313" key="2">
    <source>
        <dbReference type="EMBL" id="RDW71866.1"/>
    </source>
</evidence>
<keyword evidence="1" id="KW-0812">Transmembrane</keyword>
<dbReference type="Proteomes" id="UP000256328">
    <property type="component" value="Unassembled WGS sequence"/>
</dbReference>
<gene>
    <name evidence="2" type="ORF">BP5796_07900</name>
</gene>
<sequence>MIQEYRRLGRANSSSRIWKILPIAAAASTLIVCLITLSLVDVKLPSLRPNAPVITSVLRANQSLDNISLASPSGQYRLQLQENGNLVLVDQVSNKTLFSTDNALFFNAIWHATLRLDGVLELSWSHPLGEPTHGIVWQSNLLSGCRASQVKDQPSLPFLEILDNGHLQIRTDHDHICTISKPVDDKGRLAIAYTGFLRSYLKTCDSHMEKIVSKWTGSGGVDVHFFTYDEDVFYHGTDFEGEEVTYESVHRHLKVCYGDHLKTLTVNPVSISAQPVPALPSFAAPCGGTLGRMFSAFYSLYLTGQQIQKYMLDNAVSYDYILRLRPDLVISSESPPLEAVEHGKVFNIRAAYDFMYWGQHHDGSIQTGFTDIAGYGRASAMWTYFNIHTGVVAMLSSEPKWDWAGIFNAPHAPENILDLDRCGPEGILGYWLTMNGLQIETDWRWKLGLLRQDGHLNQGFATCQPWLEPTWMCPKETNSFMKGPGNDDGMNEARFSGLEEIAEAVFVPKLPKPLGSRRLYTFPDNIILIEDLNVHNTIGHVPRQSVSNNLPFATFLEALDVFVTDAFVNLRDQVCRGETIPLQFAYEAADCRIFFTPQTVYNYTALWQYAADAIWTKPSLCVQGSTGFATTGTNKTDLVGPASSPSTVYNISTQMDALRNTYASALPDALNDALVDAAPRPGNNAKSLAKKCSPSGDCGASTICASVQTSLGSDQIGPQRFCLPKCIGGQSCGRGGMCHLLQAAANSPVGNTPLQLGFCPQSSFTGKCGSQTLTKSINVGPPPTCKLR</sequence>
<keyword evidence="1" id="KW-0472">Membrane</keyword>
<dbReference type="SUPFAM" id="SSF51110">
    <property type="entry name" value="alpha-D-mannose-specific plant lectins"/>
    <property type="match status" value="1"/>
</dbReference>
<dbReference type="InterPro" id="IPR052766">
    <property type="entry name" value="S41A_metabolite_peptidase"/>
</dbReference>
<dbReference type="AlphaFoldDB" id="A0A3D8RD40"/>
<dbReference type="PANTHER" id="PTHR37049">
    <property type="entry name" value="PEPTIDASE S41 FAMILY PROTEIN"/>
    <property type="match status" value="1"/>
</dbReference>
<protein>
    <recommendedName>
        <fullName evidence="4">Bulb-type lectin domain-containing protein</fullName>
    </recommendedName>
</protein>
<name>A0A3D8RD40_9HELO</name>